<protein>
    <submittedName>
        <fullName evidence="9">AzlC family ABC transporter permease</fullName>
    </submittedName>
</protein>
<evidence type="ECO:0000256" key="5">
    <source>
        <dbReference type="ARBA" id="ARBA00022692"/>
    </source>
</evidence>
<feature type="transmembrane region" description="Helical" evidence="8">
    <location>
        <begin position="142"/>
        <end position="168"/>
    </location>
</feature>
<evidence type="ECO:0000256" key="6">
    <source>
        <dbReference type="ARBA" id="ARBA00022989"/>
    </source>
</evidence>
<keyword evidence="7 8" id="KW-0472">Membrane</keyword>
<keyword evidence="3" id="KW-0813">Transport</keyword>
<dbReference type="InterPro" id="IPR011606">
    <property type="entry name" value="Brnchd-chn_aa_trnsp_permease"/>
</dbReference>
<proteinExistence type="inferred from homology"/>
<evidence type="ECO:0000256" key="7">
    <source>
        <dbReference type="ARBA" id="ARBA00023136"/>
    </source>
</evidence>
<dbReference type="RefSeq" id="WP_136883686.1">
    <property type="nucleotide sequence ID" value="NZ_CP050896.1"/>
</dbReference>
<dbReference type="Pfam" id="PF03591">
    <property type="entry name" value="AzlC"/>
    <property type="match status" value="1"/>
</dbReference>
<evidence type="ECO:0000256" key="1">
    <source>
        <dbReference type="ARBA" id="ARBA00004651"/>
    </source>
</evidence>
<keyword evidence="6 8" id="KW-1133">Transmembrane helix</keyword>
<comment type="subcellular location">
    <subcellularLocation>
        <location evidence="1">Cell membrane</location>
        <topology evidence="1">Multi-pass membrane protein</topology>
    </subcellularLocation>
</comment>
<evidence type="ECO:0000256" key="8">
    <source>
        <dbReference type="SAM" id="Phobius"/>
    </source>
</evidence>
<feature type="transmembrane region" description="Helical" evidence="8">
    <location>
        <begin position="174"/>
        <end position="192"/>
    </location>
</feature>
<accession>A0A6H0ZIC3</accession>
<evidence type="ECO:0000256" key="2">
    <source>
        <dbReference type="ARBA" id="ARBA00010735"/>
    </source>
</evidence>
<dbReference type="PANTHER" id="PTHR34979:SF1">
    <property type="entry name" value="INNER MEMBRANE PROTEIN YGAZ"/>
    <property type="match status" value="1"/>
</dbReference>
<evidence type="ECO:0000313" key="9">
    <source>
        <dbReference type="EMBL" id="QIX19701.1"/>
    </source>
</evidence>
<dbReference type="Proteomes" id="UP000500870">
    <property type="component" value="Chromosome 2"/>
</dbReference>
<feature type="transmembrane region" description="Helical" evidence="8">
    <location>
        <begin position="25"/>
        <end position="41"/>
    </location>
</feature>
<evidence type="ECO:0000313" key="10">
    <source>
        <dbReference type="Proteomes" id="UP000500870"/>
    </source>
</evidence>
<dbReference type="EMBL" id="CP050896">
    <property type="protein sequence ID" value="QIX19701.1"/>
    <property type="molecule type" value="Genomic_DNA"/>
</dbReference>
<dbReference type="AlphaFoldDB" id="A0A6H0ZIC3"/>
<dbReference type="GO" id="GO:1903785">
    <property type="term" value="P:L-valine transmembrane transport"/>
    <property type="evidence" value="ECO:0007669"/>
    <property type="project" value="TreeGrafter"/>
</dbReference>
<sequence>MNDIEPTELQADMAPDHFVRGLKDAVPIMLGFVPFALVLGAQAVQKGFSSAEVALMTGLNFGGGSEFAALALWTSPPQIALIVAVALLVNSRHLLMGAAFAPLMRGLSRRKAFLVLFFMCDESWAMGLDDARRNRTALNTRYFFGVAIGLYSSWIVFSTVGAVVGPVLGDVTRYGFDMAFPAVFLFMLAGMWRGVAASRPWLVSLVVAGAPHLFMPGAWYVPAGALSGVLSAYLLARPE</sequence>
<dbReference type="PANTHER" id="PTHR34979">
    <property type="entry name" value="INNER MEMBRANE PROTEIN YGAZ"/>
    <property type="match status" value="1"/>
</dbReference>
<gene>
    <name evidence="9" type="ORF">FOB41_00475</name>
</gene>
<dbReference type="GO" id="GO:0005886">
    <property type="term" value="C:plasma membrane"/>
    <property type="evidence" value="ECO:0007669"/>
    <property type="project" value="UniProtKB-SubCell"/>
</dbReference>
<reference evidence="9 10" key="1">
    <citation type="submission" date="2020-04" db="EMBL/GenBank/DDBJ databases">
        <title>FDA dAtabase for Regulatory Grade micrObial Sequences (FDA-ARGOS): Supporting development and validation of Infectious Disease Dx tests.</title>
        <authorList>
            <person name="Sciortino C."/>
            <person name="Tallon L."/>
            <person name="Sadzewicz L."/>
            <person name="Vavikolanu K."/>
            <person name="Mehta A."/>
            <person name="Aluvathingal J."/>
            <person name="Nadendla S."/>
            <person name="Nandy P."/>
            <person name="Geyer C."/>
            <person name="Yan Y."/>
            <person name="Sichtig H."/>
        </authorList>
    </citation>
    <scope>NUCLEOTIDE SEQUENCE [LARGE SCALE GENOMIC DNA]</scope>
    <source>
        <strain evidence="9 10">FDAARGOS_633</strain>
    </source>
</reference>
<evidence type="ECO:0000256" key="4">
    <source>
        <dbReference type="ARBA" id="ARBA00022475"/>
    </source>
</evidence>
<keyword evidence="4" id="KW-1003">Cell membrane</keyword>
<comment type="similarity">
    <text evidence="2">Belongs to the AzlC family.</text>
</comment>
<organism evidence="9 10">
    <name type="scientific">Agrobacterium pusense</name>
    <dbReference type="NCBI Taxonomy" id="648995"/>
    <lineage>
        <taxon>Bacteria</taxon>
        <taxon>Pseudomonadati</taxon>
        <taxon>Pseudomonadota</taxon>
        <taxon>Alphaproteobacteria</taxon>
        <taxon>Hyphomicrobiales</taxon>
        <taxon>Rhizobiaceae</taxon>
        <taxon>Rhizobium/Agrobacterium group</taxon>
        <taxon>Agrobacterium</taxon>
    </lineage>
</organism>
<keyword evidence="5 8" id="KW-0812">Transmembrane</keyword>
<evidence type="ECO:0000256" key="3">
    <source>
        <dbReference type="ARBA" id="ARBA00022448"/>
    </source>
</evidence>
<name>A0A6H0ZIC3_9HYPH</name>